<dbReference type="InterPro" id="IPR010982">
    <property type="entry name" value="Lambda_DNA-bd_dom_sf"/>
</dbReference>
<protein>
    <submittedName>
        <fullName evidence="5">LacI family transcriptional regulator</fullName>
    </submittedName>
</protein>
<dbReference type="InterPro" id="IPR000843">
    <property type="entry name" value="HTH_LacI"/>
</dbReference>
<sequence length="346" mass="37252">MLYRDRVSTEQSASTRPPVMEDVARVAGVSHQTVSRVLNNHPNVSSKTRERVEQAITELGYRRNTAARSLVTRRSQTVGVLGSEMAQYGPSHTLLGVQQAAREAGYFVSIAALREVTPETIKDAMAHFMDQGVDGVVVTVPHPGTFEVLKDITAQVPLVAVGSIGDEHLNGATVDQRQGARLAVEHLLELGHQRIGHLSGPADWIDAAARIEGWRDALAEAGIEPETLIEGDWSAECGYREGLKIAADRSVTALFVANDQMALGVLRALNELGVRVPEDISVVGFDDQPEAAYFIPPLTTVAQDFEELGQRCIGLLLDRLESGSTGVPVTVAPRLVVRSTTAPVAN</sequence>
<dbReference type="InterPro" id="IPR028082">
    <property type="entry name" value="Peripla_BP_I"/>
</dbReference>
<name>A0A4Y3NM77_PAEAU</name>
<dbReference type="SUPFAM" id="SSF53822">
    <property type="entry name" value="Periplasmic binding protein-like I"/>
    <property type="match status" value="1"/>
</dbReference>
<dbReference type="Gene3D" id="3.40.50.2300">
    <property type="match status" value="2"/>
</dbReference>
<feature type="domain" description="HTH lacI-type" evidence="4">
    <location>
        <begin position="18"/>
        <end position="72"/>
    </location>
</feature>
<evidence type="ECO:0000313" key="5">
    <source>
        <dbReference type="EMBL" id="GEB20296.1"/>
    </source>
</evidence>
<dbReference type="CDD" id="cd01392">
    <property type="entry name" value="HTH_LacI"/>
    <property type="match status" value="1"/>
</dbReference>
<dbReference type="CDD" id="cd01574">
    <property type="entry name" value="PBP1_LacI"/>
    <property type="match status" value="1"/>
</dbReference>
<evidence type="ECO:0000259" key="4">
    <source>
        <dbReference type="PROSITE" id="PS50932"/>
    </source>
</evidence>
<evidence type="ECO:0000256" key="2">
    <source>
        <dbReference type="ARBA" id="ARBA00023125"/>
    </source>
</evidence>
<keyword evidence="6" id="KW-1185">Reference proteome</keyword>
<dbReference type="PANTHER" id="PTHR30146:SF109">
    <property type="entry name" value="HTH-TYPE TRANSCRIPTIONAL REGULATOR GALS"/>
    <property type="match status" value="1"/>
</dbReference>
<keyword evidence="3" id="KW-0804">Transcription</keyword>
<dbReference type="PANTHER" id="PTHR30146">
    <property type="entry name" value="LACI-RELATED TRANSCRIPTIONAL REPRESSOR"/>
    <property type="match status" value="1"/>
</dbReference>
<dbReference type="Gene3D" id="1.10.260.40">
    <property type="entry name" value="lambda repressor-like DNA-binding domains"/>
    <property type="match status" value="1"/>
</dbReference>
<reference evidence="5 6" key="1">
    <citation type="submission" date="2019-06" db="EMBL/GenBank/DDBJ databases">
        <title>Whole genome shotgun sequence of Paenarthrobacter aurescens NBRC 12136.</title>
        <authorList>
            <person name="Hosoyama A."/>
            <person name="Uohara A."/>
            <person name="Ohji S."/>
            <person name="Ichikawa N."/>
        </authorList>
    </citation>
    <scope>NUCLEOTIDE SEQUENCE [LARGE SCALE GENOMIC DNA]</scope>
    <source>
        <strain evidence="5 6">NBRC 12136</strain>
    </source>
</reference>
<evidence type="ECO:0000256" key="1">
    <source>
        <dbReference type="ARBA" id="ARBA00023015"/>
    </source>
</evidence>
<dbReference type="Proteomes" id="UP000317715">
    <property type="component" value="Unassembled WGS sequence"/>
</dbReference>
<keyword evidence="2" id="KW-0238">DNA-binding</keyword>
<dbReference type="EMBL" id="BJMD01000019">
    <property type="protein sequence ID" value="GEB20296.1"/>
    <property type="molecule type" value="Genomic_DNA"/>
</dbReference>
<gene>
    <name evidence="5" type="ORF">AAU01_30510</name>
</gene>
<comment type="caution">
    <text evidence="5">The sequence shown here is derived from an EMBL/GenBank/DDBJ whole genome shotgun (WGS) entry which is preliminary data.</text>
</comment>
<dbReference type="AlphaFoldDB" id="A0A4Y3NM77"/>
<evidence type="ECO:0000313" key="6">
    <source>
        <dbReference type="Proteomes" id="UP000317715"/>
    </source>
</evidence>
<dbReference type="SMART" id="SM00354">
    <property type="entry name" value="HTH_LACI"/>
    <property type="match status" value="1"/>
</dbReference>
<dbReference type="Pfam" id="PF00356">
    <property type="entry name" value="LacI"/>
    <property type="match status" value="1"/>
</dbReference>
<dbReference type="GO" id="GO:0000976">
    <property type="term" value="F:transcription cis-regulatory region binding"/>
    <property type="evidence" value="ECO:0007669"/>
    <property type="project" value="TreeGrafter"/>
</dbReference>
<evidence type="ECO:0000256" key="3">
    <source>
        <dbReference type="ARBA" id="ARBA00023163"/>
    </source>
</evidence>
<dbReference type="SUPFAM" id="SSF47413">
    <property type="entry name" value="lambda repressor-like DNA-binding domains"/>
    <property type="match status" value="1"/>
</dbReference>
<organism evidence="5 6">
    <name type="scientific">Paenarthrobacter aurescens</name>
    <name type="common">Arthrobacter aurescens</name>
    <dbReference type="NCBI Taxonomy" id="43663"/>
    <lineage>
        <taxon>Bacteria</taxon>
        <taxon>Bacillati</taxon>
        <taxon>Actinomycetota</taxon>
        <taxon>Actinomycetes</taxon>
        <taxon>Micrococcales</taxon>
        <taxon>Micrococcaceae</taxon>
        <taxon>Paenarthrobacter</taxon>
    </lineage>
</organism>
<dbReference type="InterPro" id="IPR046335">
    <property type="entry name" value="LacI/GalR-like_sensor"/>
</dbReference>
<dbReference type="PROSITE" id="PS00356">
    <property type="entry name" value="HTH_LACI_1"/>
    <property type="match status" value="1"/>
</dbReference>
<proteinExistence type="predicted"/>
<keyword evidence="1" id="KW-0805">Transcription regulation</keyword>
<dbReference type="Pfam" id="PF13377">
    <property type="entry name" value="Peripla_BP_3"/>
    <property type="match status" value="1"/>
</dbReference>
<accession>A0A4Y3NM77</accession>
<dbReference type="PROSITE" id="PS50932">
    <property type="entry name" value="HTH_LACI_2"/>
    <property type="match status" value="1"/>
</dbReference>
<dbReference type="GO" id="GO:0003700">
    <property type="term" value="F:DNA-binding transcription factor activity"/>
    <property type="evidence" value="ECO:0007669"/>
    <property type="project" value="TreeGrafter"/>
</dbReference>